<keyword evidence="2 7" id="KW-0812">Transmembrane</keyword>
<evidence type="ECO:0000256" key="2">
    <source>
        <dbReference type="ARBA" id="ARBA00022692"/>
    </source>
</evidence>
<evidence type="ECO:0000313" key="10">
    <source>
        <dbReference type="Proteomes" id="UP001165060"/>
    </source>
</evidence>
<reference evidence="9 10" key="1">
    <citation type="journal article" date="2023" name="Commun. Biol.">
        <title>Genome analysis of Parmales, the sister group of diatoms, reveals the evolutionary specialization of diatoms from phago-mixotrophs to photoautotrophs.</title>
        <authorList>
            <person name="Ban H."/>
            <person name="Sato S."/>
            <person name="Yoshikawa S."/>
            <person name="Yamada K."/>
            <person name="Nakamura Y."/>
            <person name="Ichinomiya M."/>
            <person name="Sato N."/>
            <person name="Blanc-Mathieu R."/>
            <person name="Endo H."/>
            <person name="Kuwata A."/>
            <person name="Ogata H."/>
        </authorList>
    </citation>
    <scope>NUCLEOTIDE SEQUENCE [LARGE SCALE GENOMIC DNA]</scope>
</reference>
<dbReference type="InterPro" id="IPR013112">
    <property type="entry name" value="FAD-bd_8"/>
</dbReference>
<feature type="region of interest" description="Disordered" evidence="6">
    <location>
        <begin position="1"/>
        <end position="20"/>
    </location>
</feature>
<dbReference type="InterPro" id="IPR017927">
    <property type="entry name" value="FAD-bd_FR_type"/>
</dbReference>
<dbReference type="SUPFAM" id="SSF52343">
    <property type="entry name" value="Ferredoxin reductase-like, C-terminal NADP-linked domain"/>
    <property type="match status" value="1"/>
</dbReference>
<feature type="compositionally biased region" description="Low complexity" evidence="6">
    <location>
        <begin position="1"/>
        <end position="17"/>
    </location>
</feature>
<evidence type="ECO:0000256" key="3">
    <source>
        <dbReference type="ARBA" id="ARBA00022989"/>
    </source>
</evidence>
<feature type="domain" description="FAD-binding FR-type" evidence="8">
    <location>
        <begin position="497"/>
        <end position="694"/>
    </location>
</feature>
<keyword evidence="3 7" id="KW-1133">Transmembrane helix</keyword>
<dbReference type="InterPro" id="IPR050369">
    <property type="entry name" value="RBOH/FRE"/>
</dbReference>
<feature type="transmembrane region" description="Helical" evidence="7">
    <location>
        <begin position="163"/>
        <end position="183"/>
    </location>
</feature>
<comment type="caution">
    <text evidence="9">The sequence shown here is derived from an EMBL/GenBank/DDBJ whole genome shotgun (WGS) entry which is preliminary data.</text>
</comment>
<dbReference type="InterPro" id="IPR013121">
    <property type="entry name" value="Fe_red_NAD-bd_6"/>
</dbReference>
<proteinExistence type="predicted"/>
<keyword evidence="4" id="KW-0560">Oxidoreductase</keyword>
<dbReference type="Pfam" id="PF01794">
    <property type="entry name" value="Ferric_reduct"/>
    <property type="match status" value="1"/>
</dbReference>
<dbReference type="Gene3D" id="3.40.50.80">
    <property type="entry name" value="Nucleotide-binding domain of ferredoxin-NADP reductase (FNR) module"/>
    <property type="match status" value="1"/>
</dbReference>
<dbReference type="InterPro" id="IPR039261">
    <property type="entry name" value="FNR_nucleotide-bd"/>
</dbReference>
<evidence type="ECO:0000256" key="7">
    <source>
        <dbReference type="SAM" id="Phobius"/>
    </source>
</evidence>
<dbReference type="PANTHER" id="PTHR11972">
    <property type="entry name" value="NADPH OXIDASE"/>
    <property type="match status" value="1"/>
</dbReference>
<evidence type="ECO:0000256" key="1">
    <source>
        <dbReference type="ARBA" id="ARBA00004141"/>
    </source>
</evidence>
<dbReference type="Pfam" id="PF08022">
    <property type="entry name" value="FAD_binding_8"/>
    <property type="match status" value="1"/>
</dbReference>
<dbReference type="PRINTS" id="PR00466">
    <property type="entry name" value="GP91PHOX"/>
</dbReference>
<comment type="subcellular location">
    <subcellularLocation>
        <location evidence="1">Membrane</location>
        <topology evidence="1">Multi-pass membrane protein</topology>
    </subcellularLocation>
</comment>
<dbReference type="InterPro" id="IPR013130">
    <property type="entry name" value="Fe3_Rdtase_TM_dom"/>
</dbReference>
<evidence type="ECO:0000256" key="4">
    <source>
        <dbReference type="ARBA" id="ARBA00023002"/>
    </source>
</evidence>
<dbReference type="Proteomes" id="UP001165060">
    <property type="component" value="Unassembled WGS sequence"/>
</dbReference>
<evidence type="ECO:0000256" key="5">
    <source>
        <dbReference type="ARBA" id="ARBA00023136"/>
    </source>
</evidence>
<evidence type="ECO:0000256" key="6">
    <source>
        <dbReference type="SAM" id="MobiDB-lite"/>
    </source>
</evidence>
<keyword evidence="10" id="KW-1185">Reference proteome</keyword>
<dbReference type="Pfam" id="PF08030">
    <property type="entry name" value="NAD_binding_6"/>
    <property type="match status" value="1"/>
</dbReference>
<organism evidence="9 10">
    <name type="scientific">Tetraparma gracilis</name>
    <dbReference type="NCBI Taxonomy" id="2962635"/>
    <lineage>
        <taxon>Eukaryota</taxon>
        <taxon>Sar</taxon>
        <taxon>Stramenopiles</taxon>
        <taxon>Ochrophyta</taxon>
        <taxon>Bolidophyceae</taxon>
        <taxon>Parmales</taxon>
        <taxon>Triparmaceae</taxon>
        <taxon>Tetraparma</taxon>
    </lineage>
</organism>
<protein>
    <recommendedName>
        <fullName evidence="8">FAD-binding FR-type domain-containing protein</fullName>
    </recommendedName>
</protein>
<dbReference type="InterPro" id="IPR000778">
    <property type="entry name" value="Cyt_b245_heavy_chain"/>
</dbReference>
<dbReference type="PROSITE" id="PS51384">
    <property type="entry name" value="FAD_FR"/>
    <property type="match status" value="1"/>
</dbReference>
<name>A0ABQ6N0S4_9STRA</name>
<evidence type="ECO:0000259" key="8">
    <source>
        <dbReference type="PROSITE" id="PS51384"/>
    </source>
</evidence>
<dbReference type="PANTHER" id="PTHR11972:SF58">
    <property type="entry name" value="NADPH OXIDASE 5"/>
    <property type="match status" value="1"/>
</dbReference>
<feature type="transmembrane region" description="Helical" evidence="7">
    <location>
        <begin position="385"/>
        <end position="407"/>
    </location>
</feature>
<dbReference type="EMBL" id="BRYB01003501">
    <property type="protein sequence ID" value="GMI37865.1"/>
    <property type="molecule type" value="Genomic_DNA"/>
</dbReference>
<keyword evidence="5 7" id="KW-0472">Membrane</keyword>
<dbReference type="CDD" id="cd06186">
    <property type="entry name" value="NOX_Duox_like_FAD_NADP"/>
    <property type="match status" value="1"/>
</dbReference>
<feature type="transmembrane region" description="Helical" evidence="7">
    <location>
        <begin position="419"/>
        <end position="440"/>
    </location>
</feature>
<sequence length="912" mass="101816">MQASTASPPRAPAAAPARVDDPDTRDFKGVYPLQFLLWANNMALASAVWLVVFGAFTVMWGKAPHWGCKVNGELIHEIYLGAPSENSTVVCDPDASGPDINGDETLGALAMLLGALIIVFEQGYFPVLSWGLYYPADSFAYKHGVSARGLFYVLSSFPFFSKFPAALAASFLLPTGLVVLYGVRRKEAGDGGRAANAKRAAAAAARAAQNAGKPAAPRGDDEEAGPGYNPYKIYRKLVNENKAAAYFWVFAYLGSNAITFGVTLDKWVAIVAANSAKLLDGTLDTVCDQLTDVCVIDAAACELNKVMVVSGPISAWGPYAKACGMCLNFNCSLIIYPVVRLLLRRLNNAGVSFNNRKADPSFFAKVANDITRVLPLSKNIDFHKLVAKVMCCFAIAHTLFHFVNYWIASEATLQTFFKWGWGGTAFFTGCIICFSMFFIFTAASDTVRHSHYEIFFSAHHWFIVYFSALLLHGPIYWQWAFVPLSMYIIERFMQTKRGGRPYYVNRVDMIGGVMQLQFRPVYKPDFVFKEGQYLYLNCPGLGANEWHPFTISSAYENLTNGNQCCLMTGEEVYPVPRPSNIGPKEKWNKFCLVSKDHKTMKSSEFLDKHEIGYNDFVSCHIKVHGMNVKDAPGVQLSWTRRLKEYMESNTKTGKFPVFFNHTDERGDVVVGKRFGRDGGVMLRVDGPHAAPAEHYSNYGTVMIIGAGIGLTPCASILTSLLKFKWKKGFTPEIMHFYWLVPQGDVDAFQWLVHMITDLQHELKHSREQKQVGPQYYCEINIYITSAKKEPIPVTQLQQAEKTYANAFTKPAFTATQLHEAMLNPTTASKKQVEIQNGPNSKSAPNRLGDVFVWNGRPAWDGIFEQNRRQRQHDNIGVCFCGAPVIGRDLQRCCQKYSSVDEDILFNLHKENF</sequence>
<evidence type="ECO:0000313" key="9">
    <source>
        <dbReference type="EMBL" id="GMI37865.1"/>
    </source>
</evidence>
<feature type="transmembrane region" description="Helical" evidence="7">
    <location>
        <begin position="35"/>
        <end position="60"/>
    </location>
</feature>
<feature type="transmembrane region" description="Helical" evidence="7">
    <location>
        <begin position="106"/>
        <end position="125"/>
    </location>
</feature>
<gene>
    <name evidence="9" type="ORF">TeGR_g6179</name>
</gene>
<accession>A0ABQ6N0S4</accession>